<dbReference type="EMBL" id="JAQOWY010000819">
    <property type="protein sequence ID" value="KAK1838495.1"/>
    <property type="molecule type" value="Genomic_DNA"/>
</dbReference>
<gene>
    <name evidence="2" type="ORF">CCHR01_18885</name>
</gene>
<dbReference type="AlphaFoldDB" id="A0AAD9A0S6"/>
<accession>A0AAD9A0S6</accession>
<proteinExistence type="predicted"/>
<evidence type="ECO:0000313" key="3">
    <source>
        <dbReference type="Proteomes" id="UP001243330"/>
    </source>
</evidence>
<comment type="caution">
    <text evidence="2">The sequence shown here is derived from an EMBL/GenBank/DDBJ whole genome shotgun (WGS) entry which is preliminary data.</text>
</comment>
<feature type="compositionally biased region" description="Basic residues" evidence="1">
    <location>
        <begin position="8"/>
        <end position="19"/>
    </location>
</feature>
<keyword evidence="3" id="KW-1185">Reference proteome</keyword>
<sequence length="39" mass="4586">MFWEARHSLHTRQSHHRNPIRIQRIGISGHSKDVGGRAR</sequence>
<dbReference type="Proteomes" id="UP001243330">
    <property type="component" value="Unassembled WGS sequence"/>
</dbReference>
<evidence type="ECO:0000313" key="2">
    <source>
        <dbReference type="EMBL" id="KAK1838495.1"/>
    </source>
</evidence>
<protein>
    <submittedName>
        <fullName evidence="2">Uncharacterized protein</fullName>
    </submittedName>
</protein>
<feature type="compositionally biased region" description="Basic and acidic residues" evidence="1">
    <location>
        <begin position="30"/>
        <end position="39"/>
    </location>
</feature>
<organism evidence="2 3">
    <name type="scientific">Colletotrichum chrysophilum</name>
    <dbReference type="NCBI Taxonomy" id="1836956"/>
    <lineage>
        <taxon>Eukaryota</taxon>
        <taxon>Fungi</taxon>
        <taxon>Dikarya</taxon>
        <taxon>Ascomycota</taxon>
        <taxon>Pezizomycotina</taxon>
        <taxon>Sordariomycetes</taxon>
        <taxon>Hypocreomycetidae</taxon>
        <taxon>Glomerellales</taxon>
        <taxon>Glomerellaceae</taxon>
        <taxon>Colletotrichum</taxon>
        <taxon>Colletotrichum gloeosporioides species complex</taxon>
    </lineage>
</organism>
<feature type="region of interest" description="Disordered" evidence="1">
    <location>
        <begin position="1"/>
        <end position="39"/>
    </location>
</feature>
<reference evidence="2" key="1">
    <citation type="submission" date="2023-01" db="EMBL/GenBank/DDBJ databases">
        <title>Colletotrichum chrysophilum M932 genome sequence.</title>
        <authorList>
            <person name="Baroncelli R."/>
        </authorList>
    </citation>
    <scope>NUCLEOTIDE SEQUENCE</scope>
    <source>
        <strain evidence="2">M932</strain>
    </source>
</reference>
<name>A0AAD9A0S6_9PEZI</name>
<evidence type="ECO:0000256" key="1">
    <source>
        <dbReference type="SAM" id="MobiDB-lite"/>
    </source>
</evidence>